<evidence type="ECO:0000256" key="3">
    <source>
        <dbReference type="ARBA" id="ARBA00022741"/>
    </source>
</evidence>
<gene>
    <name evidence="8" type="ORF">OM076_34335</name>
</gene>
<evidence type="ECO:0000256" key="6">
    <source>
        <dbReference type="RuleBase" id="RU003704"/>
    </source>
</evidence>
<proteinExistence type="inferred from homology"/>
<dbReference type="InterPro" id="IPR011611">
    <property type="entry name" value="PfkB_dom"/>
</dbReference>
<evidence type="ECO:0000313" key="9">
    <source>
        <dbReference type="Proteomes" id="UP001149140"/>
    </source>
</evidence>
<dbReference type="AlphaFoldDB" id="A0A9X3MYX2"/>
<dbReference type="Pfam" id="PF00294">
    <property type="entry name" value="PfkB"/>
    <property type="match status" value="1"/>
</dbReference>
<dbReference type="GO" id="GO:0006000">
    <property type="term" value="P:fructose metabolic process"/>
    <property type="evidence" value="ECO:0007669"/>
    <property type="project" value="UniProtKB-ARBA"/>
</dbReference>
<feature type="domain" description="Carbohydrate kinase PfkB" evidence="7">
    <location>
        <begin position="4"/>
        <end position="278"/>
    </location>
</feature>
<dbReference type="InterPro" id="IPR050306">
    <property type="entry name" value="PfkB_Carbo_kinase"/>
</dbReference>
<evidence type="ECO:0000313" key="8">
    <source>
        <dbReference type="EMBL" id="MDA0165399.1"/>
    </source>
</evidence>
<dbReference type="GO" id="GO:0005524">
    <property type="term" value="F:ATP binding"/>
    <property type="evidence" value="ECO:0007669"/>
    <property type="project" value="UniProtKB-KW"/>
</dbReference>
<keyword evidence="3" id="KW-0547">Nucleotide-binding</keyword>
<dbReference type="CDD" id="cd01166">
    <property type="entry name" value="KdgK"/>
    <property type="match status" value="1"/>
</dbReference>
<dbReference type="InterPro" id="IPR002173">
    <property type="entry name" value="Carboh/pur_kinase_PfkB_CS"/>
</dbReference>
<evidence type="ECO:0000256" key="1">
    <source>
        <dbReference type="ARBA" id="ARBA00010688"/>
    </source>
</evidence>
<dbReference type="Gene3D" id="3.40.1190.20">
    <property type="match status" value="1"/>
</dbReference>
<evidence type="ECO:0000259" key="7">
    <source>
        <dbReference type="Pfam" id="PF00294"/>
    </source>
</evidence>
<accession>A0A9X3MYX2</accession>
<dbReference type="PROSITE" id="PS00584">
    <property type="entry name" value="PFKB_KINASES_2"/>
    <property type="match status" value="1"/>
</dbReference>
<dbReference type="GO" id="GO:0008865">
    <property type="term" value="F:fructokinase activity"/>
    <property type="evidence" value="ECO:0007669"/>
    <property type="project" value="UniProtKB-ARBA"/>
</dbReference>
<dbReference type="InterPro" id="IPR002139">
    <property type="entry name" value="Ribo/fructo_kinase"/>
</dbReference>
<name>A0A9X3MYX2_9ACTN</name>
<dbReference type="PANTHER" id="PTHR43085">
    <property type="entry name" value="HEXOKINASE FAMILY MEMBER"/>
    <property type="match status" value="1"/>
</dbReference>
<dbReference type="PANTHER" id="PTHR43085:SF1">
    <property type="entry name" value="PSEUDOURIDINE KINASE-RELATED"/>
    <property type="match status" value="1"/>
</dbReference>
<comment type="similarity">
    <text evidence="1 6">Belongs to the carbohydrate kinase PfkB family.</text>
</comment>
<reference evidence="8" key="1">
    <citation type="submission" date="2022-10" db="EMBL/GenBank/DDBJ databases">
        <title>The WGS of Solirubrobacter ginsenosidimutans DSM 21036.</title>
        <authorList>
            <person name="Jiang Z."/>
        </authorList>
    </citation>
    <scope>NUCLEOTIDE SEQUENCE</scope>
    <source>
        <strain evidence="8">DSM 21036</strain>
    </source>
</reference>
<comment type="caution">
    <text evidence="8">The sequence shown here is derived from an EMBL/GenBank/DDBJ whole genome shotgun (WGS) entry which is preliminary data.</text>
</comment>
<dbReference type="SUPFAM" id="SSF53613">
    <property type="entry name" value="Ribokinase-like"/>
    <property type="match status" value="1"/>
</dbReference>
<dbReference type="RefSeq" id="WP_270044657.1">
    <property type="nucleotide sequence ID" value="NZ_JAPDOD010000046.1"/>
</dbReference>
<sequence length="284" mass="28997">MTDRRVVVLGEVMLDVVAVHDAPLAIASDTPARIRLRPGGAGANTAAWLARAGVEVALVARVGDDDAAKAALGAMDAVDLRVSVDASLPTGTCIVLVAPGGERTMLPDPGANTALSSDDLPEDLFVEGSILHVSGYSLMRPGSRPAALTAMDRARDAGMLISVDPASAALLIDDPAFLHRARPVDLLLPNADELAALGGDLPGVKEFAVKLGRDGARWSDGARNVAVPAVRVEEVVDTTGAGDAFAAGFLSVWPGDRRLALEAGARLAAQAVAQEGGRPAGGAR</sequence>
<dbReference type="PRINTS" id="PR00990">
    <property type="entry name" value="RIBOKINASE"/>
</dbReference>
<evidence type="ECO:0000256" key="5">
    <source>
        <dbReference type="ARBA" id="ARBA00022840"/>
    </source>
</evidence>
<dbReference type="EMBL" id="JAPDOD010000046">
    <property type="protein sequence ID" value="MDA0165399.1"/>
    <property type="molecule type" value="Genomic_DNA"/>
</dbReference>
<keyword evidence="2 6" id="KW-0808">Transferase</keyword>
<evidence type="ECO:0000256" key="4">
    <source>
        <dbReference type="ARBA" id="ARBA00022777"/>
    </source>
</evidence>
<evidence type="ECO:0000256" key="2">
    <source>
        <dbReference type="ARBA" id="ARBA00022679"/>
    </source>
</evidence>
<organism evidence="8 9">
    <name type="scientific">Solirubrobacter ginsenosidimutans</name>
    <dbReference type="NCBI Taxonomy" id="490573"/>
    <lineage>
        <taxon>Bacteria</taxon>
        <taxon>Bacillati</taxon>
        <taxon>Actinomycetota</taxon>
        <taxon>Thermoleophilia</taxon>
        <taxon>Solirubrobacterales</taxon>
        <taxon>Solirubrobacteraceae</taxon>
        <taxon>Solirubrobacter</taxon>
    </lineage>
</organism>
<dbReference type="Proteomes" id="UP001149140">
    <property type="component" value="Unassembled WGS sequence"/>
</dbReference>
<keyword evidence="9" id="KW-1185">Reference proteome</keyword>
<keyword evidence="4 6" id="KW-0418">Kinase</keyword>
<protein>
    <submittedName>
        <fullName evidence="8">Sugar kinase</fullName>
    </submittedName>
</protein>
<keyword evidence="5" id="KW-0067">ATP-binding</keyword>
<dbReference type="InterPro" id="IPR029056">
    <property type="entry name" value="Ribokinase-like"/>
</dbReference>